<dbReference type="NCBIfam" id="TIGR04131">
    <property type="entry name" value="Bac_Flav_CTERM"/>
    <property type="match status" value="1"/>
</dbReference>
<dbReference type="InterPro" id="IPR026341">
    <property type="entry name" value="T9SS_type_B"/>
</dbReference>
<evidence type="ECO:0000313" key="1">
    <source>
        <dbReference type="EMBL" id="MVT09092.1"/>
    </source>
</evidence>
<accession>A0A7K1U404</accession>
<keyword evidence="2" id="KW-1185">Reference proteome</keyword>
<dbReference type="Pfam" id="PF13585">
    <property type="entry name" value="CHU_C"/>
    <property type="match status" value="1"/>
</dbReference>
<proteinExistence type="predicted"/>
<dbReference type="AlphaFoldDB" id="A0A7K1U404"/>
<dbReference type="NCBIfam" id="NF012211">
    <property type="entry name" value="tand_rpt_95"/>
    <property type="match status" value="2"/>
</dbReference>
<comment type="caution">
    <text evidence="1">The sequence shown here is derived from an EMBL/GenBank/DDBJ whole genome shotgun (WGS) entry which is preliminary data.</text>
</comment>
<dbReference type="Gene3D" id="2.60.40.3440">
    <property type="match status" value="2"/>
</dbReference>
<dbReference type="Pfam" id="PF17963">
    <property type="entry name" value="Big_9"/>
    <property type="match status" value="2"/>
</dbReference>
<gene>
    <name evidence="1" type="ORF">GO493_12540</name>
</gene>
<reference evidence="1 2" key="1">
    <citation type="submission" date="2019-12" db="EMBL/GenBank/DDBJ databases">
        <title>Chitinophaga sp. strain ysch24 (GDMCC 1.1355), whole genome shotgun sequence.</title>
        <authorList>
            <person name="Zhang X."/>
        </authorList>
    </citation>
    <scope>NUCLEOTIDE SEQUENCE [LARGE SCALE GENOMIC DNA]</scope>
    <source>
        <strain evidence="2">ysch24</strain>
    </source>
</reference>
<name>A0A7K1U404_9BACT</name>
<protein>
    <submittedName>
        <fullName evidence="1">Tandem-95 repeat protein</fullName>
    </submittedName>
</protein>
<sequence length="263" mass="28615">SNVTIPVLTNDAPQGSPIVPSTLEIVTQPQHGTVTVNTDGTVLYTPDPNYTGTDVFTYRVQDASGNWSNTATATITVTQRDTTSPVAENDATDIKKGSSVTIPVLTNDAAAEGQIDPSTVEIIAQPQHGTVIVNTDGTIVYTADASYTGADTFTYRVKDATGNWSNVATVTITVTQNDIDIPNVITPNGDGANDKLVIRGLEKYVQNEIIIFNRWNNMLYRQKNYQSEWDGQGLNAGTYYYTLKVQDVAGKWHTINGFVMLMR</sequence>
<organism evidence="1 2">
    <name type="scientific">Chitinophaga tropicalis</name>
    <dbReference type="NCBI Taxonomy" id="2683588"/>
    <lineage>
        <taxon>Bacteria</taxon>
        <taxon>Pseudomonadati</taxon>
        <taxon>Bacteroidota</taxon>
        <taxon>Chitinophagia</taxon>
        <taxon>Chitinophagales</taxon>
        <taxon>Chitinophagaceae</taxon>
        <taxon>Chitinophaga</taxon>
    </lineage>
</organism>
<dbReference type="EMBL" id="WRXN01000005">
    <property type="protein sequence ID" value="MVT09092.1"/>
    <property type="molecule type" value="Genomic_DNA"/>
</dbReference>
<feature type="non-terminal residue" evidence="1">
    <location>
        <position position="1"/>
    </location>
</feature>
<dbReference type="RefSeq" id="WP_157306522.1">
    <property type="nucleotide sequence ID" value="NZ_WRXN01000005.1"/>
</dbReference>
<evidence type="ECO:0000313" key="2">
    <source>
        <dbReference type="Proteomes" id="UP000461730"/>
    </source>
</evidence>
<dbReference type="Proteomes" id="UP000461730">
    <property type="component" value="Unassembled WGS sequence"/>
</dbReference>